<protein>
    <submittedName>
        <fullName evidence="2">Uncharacterized protein</fullName>
    </submittedName>
</protein>
<reference evidence="2 3" key="1">
    <citation type="submission" date="2024-03" db="EMBL/GenBank/DDBJ databases">
        <title>Novel species of the genus Variovorax.</title>
        <authorList>
            <person name="Liu Q."/>
            <person name="Xin Y.-H."/>
        </authorList>
    </citation>
    <scope>NUCLEOTIDE SEQUENCE [LARGE SCALE GENOMIC DNA]</scope>
    <source>
        <strain evidence="2 3">KACC 18900</strain>
    </source>
</reference>
<organism evidence="2 3">
    <name type="scientific">Variovorax rhizosphaerae</name>
    <dbReference type="NCBI Taxonomy" id="1836200"/>
    <lineage>
        <taxon>Bacteria</taxon>
        <taxon>Pseudomonadati</taxon>
        <taxon>Pseudomonadota</taxon>
        <taxon>Betaproteobacteria</taxon>
        <taxon>Burkholderiales</taxon>
        <taxon>Comamonadaceae</taxon>
        <taxon>Variovorax</taxon>
    </lineage>
</organism>
<sequence length="98" mass="10913">MALYITDFFTALATANHVHVDNHAVCNFHLIRNALAVVVLENGDELRIHRQVVKIIDGLSSCRSEDFGPPHALDFMMNGPRPMAESDLPQKVTEADED</sequence>
<gene>
    <name evidence="2" type="ORF">WKW82_26785</name>
</gene>
<comment type="caution">
    <text evidence="2">The sequence shown here is derived from an EMBL/GenBank/DDBJ whole genome shotgun (WGS) entry which is preliminary data.</text>
</comment>
<proteinExistence type="predicted"/>
<feature type="region of interest" description="Disordered" evidence="1">
    <location>
        <begin position="78"/>
        <end position="98"/>
    </location>
</feature>
<dbReference type="EMBL" id="JBBKZT010000014">
    <property type="protein sequence ID" value="MEJ8850271.1"/>
    <property type="molecule type" value="Genomic_DNA"/>
</dbReference>
<dbReference type="Proteomes" id="UP001385892">
    <property type="component" value="Unassembled WGS sequence"/>
</dbReference>
<dbReference type="RefSeq" id="WP_340345549.1">
    <property type="nucleotide sequence ID" value="NZ_JBBKZT010000014.1"/>
</dbReference>
<accession>A0ABU8WRU1</accession>
<evidence type="ECO:0000313" key="2">
    <source>
        <dbReference type="EMBL" id="MEJ8850271.1"/>
    </source>
</evidence>
<evidence type="ECO:0000256" key="1">
    <source>
        <dbReference type="SAM" id="MobiDB-lite"/>
    </source>
</evidence>
<evidence type="ECO:0000313" key="3">
    <source>
        <dbReference type="Proteomes" id="UP001385892"/>
    </source>
</evidence>
<keyword evidence="3" id="KW-1185">Reference proteome</keyword>
<name>A0ABU8WRU1_9BURK</name>